<dbReference type="GO" id="GO:1990077">
    <property type="term" value="C:primosome complex"/>
    <property type="evidence" value="ECO:0007669"/>
    <property type="project" value="UniProtKB-KW"/>
</dbReference>
<dbReference type="GO" id="GO:0005829">
    <property type="term" value="C:cytosol"/>
    <property type="evidence" value="ECO:0007669"/>
    <property type="project" value="TreeGrafter"/>
</dbReference>
<dbReference type="GO" id="GO:0003677">
    <property type="term" value="F:DNA binding"/>
    <property type="evidence" value="ECO:0007669"/>
    <property type="project" value="UniProtKB-KW"/>
</dbReference>
<feature type="domain" description="DNA helicase DnaB-like N-terminal" evidence="4">
    <location>
        <begin position="17"/>
        <end position="70"/>
    </location>
</feature>
<evidence type="ECO:0000313" key="6">
    <source>
        <dbReference type="Proteomes" id="UP000235803"/>
    </source>
</evidence>
<proteinExistence type="predicted"/>
<name>A0A2N7U9X8_9GAMM</name>
<gene>
    <name evidence="5" type="ORF">C1H69_03410</name>
</gene>
<dbReference type="GO" id="GO:0006269">
    <property type="term" value="P:DNA replication, synthesis of primer"/>
    <property type="evidence" value="ECO:0007669"/>
    <property type="project" value="UniProtKB-KW"/>
</dbReference>
<evidence type="ECO:0000256" key="1">
    <source>
        <dbReference type="ARBA" id="ARBA00022515"/>
    </source>
</evidence>
<dbReference type="InterPro" id="IPR007693">
    <property type="entry name" value="DNA_helicase_DnaB-like_N"/>
</dbReference>
<evidence type="ECO:0000256" key="3">
    <source>
        <dbReference type="ARBA" id="ARBA00023125"/>
    </source>
</evidence>
<dbReference type="Gene3D" id="1.10.860.10">
    <property type="entry name" value="DNAb Helicase, Chain A"/>
    <property type="match status" value="1"/>
</dbReference>
<evidence type="ECO:0000313" key="5">
    <source>
        <dbReference type="EMBL" id="PMR77221.1"/>
    </source>
</evidence>
<dbReference type="OrthoDB" id="7041949at2"/>
<sequence length="85" mass="9104">MSAIEHTSDVPVIGHLPPHRLEAEQSALGAVMLDNQAWDEVADRVSPSSFYQPAHQRIFSAIQQLVTAQNRCGEARGGTPGGALI</sequence>
<evidence type="ECO:0000259" key="4">
    <source>
        <dbReference type="Pfam" id="PF00772"/>
    </source>
</evidence>
<keyword evidence="3" id="KW-0238">DNA-binding</keyword>
<dbReference type="GO" id="GO:0003678">
    <property type="term" value="F:DNA helicase activity"/>
    <property type="evidence" value="ECO:0007669"/>
    <property type="project" value="InterPro"/>
</dbReference>
<dbReference type="InterPro" id="IPR016136">
    <property type="entry name" value="DNA_helicase_N/primase_C"/>
</dbReference>
<dbReference type="Pfam" id="PF00772">
    <property type="entry name" value="DnaB"/>
    <property type="match status" value="1"/>
</dbReference>
<keyword evidence="1" id="KW-0639">Primosome</keyword>
<dbReference type="GO" id="GO:0005524">
    <property type="term" value="F:ATP binding"/>
    <property type="evidence" value="ECO:0007669"/>
    <property type="project" value="InterPro"/>
</dbReference>
<protein>
    <recommendedName>
        <fullName evidence="4">DNA helicase DnaB-like N-terminal domain-containing protein</fullName>
    </recommendedName>
</protein>
<keyword evidence="6" id="KW-1185">Reference proteome</keyword>
<dbReference type="Proteomes" id="UP000235803">
    <property type="component" value="Unassembled WGS sequence"/>
</dbReference>
<dbReference type="PANTHER" id="PTHR30153:SF2">
    <property type="entry name" value="REPLICATIVE DNA HELICASE"/>
    <property type="match status" value="1"/>
</dbReference>
<dbReference type="EMBL" id="PNRF01000008">
    <property type="protein sequence ID" value="PMR77221.1"/>
    <property type="molecule type" value="Genomic_DNA"/>
</dbReference>
<dbReference type="RefSeq" id="WP_102652016.1">
    <property type="nucleotide sequence ID" value="NZ_PNRF01000008.1"/>
</dbReference>
<keyword evidence="2" id="KW-0235">DNA replication</keyword>
<dbReference type="PANTHER" id="PTHR30153">
    <property type="entry name" value="REPLICATIVE DNA HELICASE DNAB"/>
    <property type="match status" value="1"/>
</dbReference>
<dbReference type="InterPro" id="IPR036185">
    <property type="entry name" value="DNA_heli_DnaB-like_N_sf"/>
</dbReference>
<organism evidence="5 6">
    <name type="scientific">Billgrantia endophytica</name>
    <dbReference type="NCBI Taxonomy" id="2033802"/>
    <lineage>
        <taxon>Bacteria</taxon>
        <taxon>Pseudomonadati</taxon>
        <taxon>Pseudomonadota</taxon>
        <taxon>Gammaproteobacteria</taxon>
        <taxon>Oceanospirillales</taxon>
        <taxon>Halomonadaceae</taxon>
        <taxon>Billgrantia</taxon>
    </lineage>
</organism>
<dbReference type="SUPFAM" id="SSF48024">
    <property type="entry name" value="N-terminal domain of DnaB helicase"/>
    <property type="match status" value="1"/>
</dbReference>
<evidence type="ECO:0000256" key="2">
    <source>
        <dbReference type="ARBA" id="ARBA00022705"/>
    </source>
</evidence>
<comment type="caution">
    <text evidence="5">The sequence shown here is derived from an EMBL/GenBank/DDBJ whole genome shotgun (WGS) entry which is preliminary data.</text>
</comment>
<reference evidence="5 6" key="1">
    <citation type="submission" date="2018-01" db="EMBL/GenBank/DDBJ databases">
        <title>Halomonas endophytica sp. nov., isolated from storage liquid in the stems of Populus euphratica.</title>
        <authorList>
            <person name="Chen C."/>
        </authorList>
    </citation>
    <scope>NUCLEOTIDE SEQUENCE [LARGE SCALE GENOMIC DNA]</scope>
    <source>
        <strain evidence="5 6">MC28</strain>
    </source>
</reference>
<accession>A0A2N7U9X8</accession>
<dbReference type="AlphaFoldDB" id="A0A2N7U9X8"/>